<dbReference type="Gene3D" id="6.10.340.10">
    <property type="match status" value="1"/>
</dbReference>
<dbReference type="GO" id="GO:0004888">
    <property type="term" value="F:transmembrane signaling receptor activity"/>
    <property type="evidence" value="ECO:0007669"/>
    <property type="project" value="TreeGrafter"/>
</dbReference>
<organism evidence="11 12">
    <name type="scientific">Brenneria goodwinii</name>
    <dbReference type="NCBI Taxonomy" id="1109412"/>
    <lineage>
        <taxon>Bacteria</taxon>
        <taxon>Pseudomonadati</taxon>
        <taxon>Pseudomonadota</taxon>
        <taxon>Gammaproteobacteria</taxon>
        <taxon>Enterobacterales</taxon>
        <taxon>Pectobacteriaceae</taxon>
        <taxon>Brenneria</taxon>
    </lineage>
</organism>
<feature type="domain" description="HAMP" evidence="9">
    <location>
        <begin position="306"/>
        <end position="358"/>
    </location>
</feature>
<proteinExistence type="inferred from homology"/>
<evidence type="ECO:0000259" key="10">
    <source>
        <dbReference type="PROSITE" id="PS51753"/>
    </source>
</evidence>
<dbReference type="GO" id="GO:0005886">
    <property type="term" value="C:plasma membrane"/>
    <property type="evidence" value="ECO:0007669"/>
    <property type="project" value="TreeGrafter"/>
</dbReference>
<dbReference type="GO" id="GO:0006935">
    <property type="term" value="P:chemotaxis"/>
    <property type="evidence" value="ECO:0007669"/>
    <property type="project" value="UniProtKB-KW"/>
</dbReference>
<dbReference type="InterPro" id="IPR051310">
    <property type="entry name" value="MCP_chemotaxis"/>
</dbReference>
<evidence type="ECO:0000259" key="9">
    <source>
        <dbReference type="PROSITE" id="PS50885"/>
    </source>
</evidence>
<feature type="compositionally biased region" description="Polar residues" evidence="6">
    <location>
        <begin position="622"/>
        <end position="632"/>
    </location>
</feature>
<keyword evidence="7" id="KW-1133">Transmembrane helix</keyword>
<dbReference type="InterPro" id="IPR004089">
    <property type="entry name" value="MCPsignal_dom"/>
</dbReference>
<evidence type="ECO:0000259" key="8">
    <source>
        <dbReference type="PROSITE" id="PS50111"/>
    </source>
</evidence>
<dbReference type="Proteomes" id="UP000285972">
    <property type="component" value="Unassembled WGS sequence"/>
</dbReference>
<dbReference type="EMBL" id="MJLX01000032">
    <property type="protein sequence ID" value="RLM22718.1"/>
    <property type="molecule type" value="Genomic_DNA"/>
</dbReference>
<keyword evidence="2" id="KW-0145">Chemotaxis</keyword>
<dbReference type="InterPro" id="IPR003660">
    <property type="entry name" value="HAMP_dom"/>
</dbReference>
<evidence type="ECO:0000313" key="12">
    <source>
        <dbReference type="Proteomes" id="UP000285972"/>
    </source>
</evidence>
<dbReference type="Pfam" id="PF00015">
    <property type="entry name" value="MCPsignal"/>
    <property type="match status" value="1"/>
</dbReference>
<evidence type="ECO:0000256" key="5">
    <source>
        <dbReference type="PROSITE-ProRule" id="PRU00284"/>
    </source>
</evidence>
<dbReference type="AlphaFoldDB" id="A0AAE8ESN4"/>
<dbReference type="InterPro" id="IPR032255">
    <property type="entry name" value="HBM"/>
</dbReference>
<dbReference type="SUPFAM" id="SSF58104">
    <property type="entry name" value="Methyl-accepting chemotaxis protein (MCP) signaling domain"/>
    <property type="match status" value="1"/>
</dbReference>
<evidence type="ECO:0000313" key="11">
    <source>
        <dbReference type="EMBL" id="RLM22718.1"/>
    </source>
</evidence>
<dbReference type="PROSITE" id="PS51753">
    <property type="entry name" value="HBM"/>
    <property type="match status" value="1"/>
</dbReference>
<evidence type="ECO:0000256" key="4">
    <source>
        <dbReference type="ARBA" id="ARBA00029447"/>
    </source>
</evidence>
<comment type="subcellular location">
    <subcellularLocation>
        <location evidence="1">Membrane</location>
    </subcellularLocation>
</comment>
<keyword evidence="7" id="KW-0472">Membrane</keyword>
<dbReference type="GO" id="GO:0007165">
    <property type="term" value="P:signal transduction"/>
    <property type="evidence" value="ECO:0007669"/>
    <property type="project" value="UniProtKB-KW"/>
</dbReference>
<dbReference type="PANTHER" id="PTHR43531">
    <property type="entry name" value="PROTEIN ICFG"/>
    <property type="match status" value="1"/>
</dbReference>
<dbReference type="SMART" id="SM01358">
    <property type="entry name" value="HBM"/>
    <property type="match status" value="1"/>
</dbReference>
<keyword evidence="7" id="KW-0812">Transmembrane</keyword>
<dbReference type="PROSITE" id="PS50885">
    <property type="entry name" value="HAMP"/>
    <property type="match status" value="1"/>
</dbReference>
<reference evidence="11 12" key="1">
    <citation type="submission" date="2016-09" db="EMBL/GenBank/DDBJ databases">
        <authorList>
            <person name="Doonan J."/>
            <person name="Pachebat J.A."/>
            <person name="Golyshin P.N."/>
            <person name="Denman S."/>
            <person name="Mcdonald J.E."/>
        </authorList>
    </citation>
    <scope>NUCLEOTIDE SEQUENCE [LARGE SCALE GENOMIC DNA]</scope>
    <source>
        <strain evidence="11 12">FRB141</strain>
    </source>
</reference>
<evidence type="ECO:0000256" key="2">
    <source>
        <dbReference type="ARBA" id="ARBA00022500"/>
    </source>
</evidence>
<keyword evidence="3 5" id="KW-0807">Transducer</keyword>
<dbReference type="Gene3D" id="1.10.287.950">
    <property type="entry name" value="Methyl-accepting chemotaxis protein"/>
    <property type="match status" value="1"/>
</dbReference>
<dbReference type="InterPro" id="IPR004091">
    <property type="entry name" value="Chemotax_Me-accpt_rcpt_Me-site"/>
</dbReference>
<dbReference type="SMART" id="SM00304">
    <property type="entry name" value="HAMP"/>
    <property type="match status" value="1"/>
</dbReference>
<comment type="similarity">
    <text evidence="4">Belongs to the methyl-accepting chemotaxis (MCP) protein family.</text>
</comment>
<dbReference type="GeneID" id="70908958"/>
<dbReference type="SMART" id="SM00283">
    <property type="entry name" value="MA"/>
    <property type="match status" value="1"/>
</dbReference>
<dbReference type="KEGG" id="bgj:AWC36_19250"/>
<dbReference type="Pfam" id="PF16591">
    <property type="entry name" value="HBM"/>
    <property type="match status" value="1"/>
</dbReference>
<dbReference type="FunFam" id="1.10.287.950:FF:000001">
    <property type="entry name" value="Methyl-accepting chemotaxis sensory transducer"/>
    <property type="match status" value="1"/>
</dbReference>
<feature type="transmembrane region" description="Helical" evidence="7">
    <location>
        <begin position="14"/>
        <end position="36"/>
    </location>
</feature>
<dbReference type="PANTHER" id="PTHR43531:SF5">
    <property type="entry name" value="METHYL-ACCEPTING CHEMOTAXIS PROTEIN III"/>
    <property type="match status" value="1"/>
</dbReference>
<accession>A0AAE8ESN4</accession>
<protein>
    <submittedName>
        <fullName evidence="11">Chemotaxis protein</fullName>
    </submittedName>
</protein>
<feature type="domain" description="HBM" evidence="10">
    <location>
        <begin position="41"/>
        <end position="279"/>
    </location>
</feature>
<dbReference type="PROSITE" id="PS00538">
    <property type="entry name" value="CHEMOTAXIS_TRANSDUC_1"/>
    <property type="match status" value="1"/>
</dbReference>
<gene>
    <name evidence="11" type="ORF">BIY26_12720</name>
</gene>
<comment type="caution">
    <text evidence="11">The sequence shown here is derived from an EMBL/GenBank/DDBJ whole genome shotgun (WGS) entry which is preliminary data.</text>
</comment>
<evidence type="ECO:0000256" key="3">
    <source>
        <dbReference type="ARBA" id="ARBA00023224"/>
    </source>
</evidence>
<feature type="domain" description="Methyl-accepting transducer" evidence="8">
    <location>
        <begin position="363"/>
        <end position="592"/>
    </location>
</feature>
<dbReference type="RefSeq" id="WP_095835261.1">
    <property type="nucleotide sequence ID" value="NZ_CP014137.1"/>
</dbReference>
<evidence type="ECO:0000256" key="7">
    <source>
        <dbReference type="SAM" id="Phobius"/>
    </source>
</evidence>
<feature type="region of interest" description="Disordered" evidence="6">
    <location>
        <begin position="611"/>
        <end position="632"/>
    </location>
</feature>
<dbReference type="CDD" id="cd11386">
    <property type="entry name" value="MCP_signal"/>
    <property type="match status" value="1"/>
</dbReference>
<name>A0AAE8ESN4_9GAMM</name>
<dbReference type="Gene3D" id="1.20.1440.210">
    <property type="match status" value="1"/>
</dbReference>
<dbReference type="CDD" id="cd06225">
    <property type="entry name" value="HAMP"/>
    <property type="match status" value="1"/>
</dbReference>
<evidence type="ECO:0000256" key="6">
    <source>
        <dbReference type="SAM" id="MobiDB-lite"/>
    </source>
</evidence>
<sequence length="632" mass="69264">MAIKFEDINVGKKLGLGFFLVLMMTVIIAGAGVMHIDELKESIDKVNVSNNINDEINQAKYYRARYSTAYDPEDIKQNNISIDKISTYISHAKDLNWPESINAKFPQIENLIAEYQQKQQSYIDAVHKKDDVRESWNISETEEPLKKLGEQFITDYSPMTLQLLLADLNQKLMAVRYHVRGLLLSRDEESQAKLAAAIKEAQTSLNALHQNPYLSTEQQAILTPVLDTVNVYEGRAMAYIPAYQEEMAQAQQIQDIAEQLNAIITSMLNEQLQLTQADIRTSEIQLAVTALITLIFGLLISWFISRQITTPLSKTLVMAERIATGDLTMTVNTTRRDELGQLIRAMSKMNANLHNMIDEIRVGVSQIFNASREIVAGNTDLSSRTEQQAAAVEQTAASMEQLTATVKQNADNAHHANTLVISASQTAKQGGEQVNNVVKTMNDIEHSSRRIAEITSVINGIAFQTNILALNAAVEAARAGEQGRGFAVVASEVRNLAQRSSQAAKEIASLIAESVEQVSHGATLVGNAGKTMNDIVTSVTQVHSIMGEIATASDEQSRGITQINQAIVEMDSTTQQNAALVQQSSAAADSLEEQAALLKQAVSVFHLANSQDDDTPAGIALSHSSPQLGYKR</sequence>
<dbReference type="Pfam" id="PF00672">
    <property type="entry name" value="HAMP"/>
    <property type="match status" value="1"/>
</dbReference>
<evidence type="ECO:0000256" key="1">
    <source>
        <dbReference type="ARBA" id="ARBA00004370"/>
    </source>
</evidence>
<dbReference type="PROSITE" id="PS50111">
    <property type="entry name" value="CHEMOTAXIS_TRANSDUC_2"/>
    <property type="match status" value="1"/>
</dbReference>